<comment type="caution">
    <text evidence="2">The sequence shown here is derived from an EMBL/GenBank/DDBJ whole genome shotgun (WGS) entry which is preliminary data.</text>
</comment>
<dbReference type="Proteomes" id="UP000053048">
    <property type="component" value="Unassembled WGS sequence"/>
</dbReference>
<organism evidence="2 3">
    <name type="scientific">Pseudomonas viridiflava ICMP 13104</name>
    <dbReference type="NCBI Taxonomy" id="1198305"/>
    <lineage>
        <taxon>Bacteria</taxon>
        <taxon>Pseudomonadati</taxon>
        <taxon>Pseudomonadota</taxon>
        <taxon>Gammaproteobacteria</taxon>
        <taxon>Pseudomonadales</taxon>
        <taxon>Pseudomonadaceae</taxon>
        <taxon>Pseudomonas</taxon>
    </lineage>
</organism>
<reference evidence="2 3" key="1">
    <citation type="submission" date="2015-09" db="EMBL/GenBank/DDBJ databases">
        <title>Genome sequence of ICMP 13104.</title>
        <authorList>
            <person name="Visnovsky S."/>
            <person name="Lu A."/>
            <person name="Panda P."/>
            <person name="Pitman A."/>
        </authorList>
    </citation>
    <scope>NUCLEOTIDE SEQUENCE [LARGE SCALE GENOMIC DNA]</scope>
    <source>
        <strain evidence="2 3">ICMP 13104</strain>
    </source>
</reference>
<accession>A0A0W0H1Q5</accession>
<gene>
    <name evidence="2" type="ORF">AO067_14085</name>
</gene>
<proteinExistence type="predicted"/>
<keyword evidence="1" id="KW-1133">Transmembrane helix</keyword>
<keyword evidence="3" id="KW-1185">Reference proteome</keyword>
<sequence length="66" mass="7107">MISDRKELFGKTINSSGLFWLAALCFLVAASLELPGHYIGLAGMFAAVAAVTKFQRDHGRDDTSCS</sequence>
<protein>
    <submittedName>
        <fullName evidence="2">Uncharacterized protein</fullName>
    </submittedName>
</protein>
<feature type="transmembrane region" description="Helical" evidence="1">
    <location>
        <begin position="12"/>
        <end position="32"/>
    </location>
</feature>
<evidence type="ECO:0000313" key="3">
    <source>
        <dbReference type="Proteomes" id="UP000053048"/>
    </source>
</evidence>
<evidence type="ECO:0000313" key="2">
    <source>
        <dbReference type="EMBL" id="KTB54736.1"/>
    </source>
</evidence>
<dbReference type="AlphaFoldDB" id="A0A0W0H1Q5"/>
<evidence type="ECO:0000256" key="1">
    <source>
        <dbReference type="SAM" id="Phobius"/>
    </source>
</evidence>
<keyword evidence="1" id="KW-0812">Transmembrane</keyword>
<name>A0A0W0H1Q5_PSEVI</name>
<dbReference type="EMBL" id="LKEJ01000196">
    <property type="protein sequence ID" value="KTB54736.1"/>
    <property type="molecule type" value="Genomic_DNA"/>
</dbReference>
<keyword evidence="1" id="KW-0472">Membrane</keyword>
<feature type="transmembrane region" description="Helical" evidence="1">
    <location>
        <begin position="38"/>
        <end position="54"/>
    </location>
</feature>